<accession>A0A8R1XZF7</accession>
<dbReference type="Proteomes" id="UP000024404">
    <property type="component" value="Unassembled WGS sequence"/>
</dbReference>
<dbReference type="EnsemblMetazoa" id="OVOC7000.1">
    <property type="protein sequence ID" value="OVOC7000.1"/>
    <property type="gene ID" value="WBGene00243809"/>
</dbReference>
<name>A0A8R1XZF7_ONCVO</name>
<dbReference type="EMBL" id="CMVM020000185">
    <property type="status" value="NOT_ANNOTATED_CDS"/>
    <property type="molecule type" value="Genomic_DNA"/>
</dbReference>
<reference evidence="2" key="1">
    <citation type="submission" date="2013-10" db="EMBL/GenBank/DDBJ databases">
        <title>Genome sequencing of Onchocerca volvulus.</title>
        <authorList>
            <person name="Cotton J."/>
            <person name="Tsai J."/>
            <person name="Stanley E."/>
            <person name="Tracey A."/>
            <person name="Holroyd N."/>
            <person name="Lustigman S."/>
            <person name="Berriman M."/>
        </authorList>
    </citation>
    <scope>NUCLEOTIDE SEQUENCE</scope>
</reference>
<organism evidence="1 2">
    <name type="scientific">Onchocerca volvulus</name>
    <dbReference type="NCBI Taxonomy" id="6282"/>
    <lineage>
        <taxon>Eukaryota</taxon>
        <taxon>Metazoa</taxon>
        <taxon>Ecdysozoa</taxon>
        <taxon>Nematoda</taxon>
        <taxon>Chromadorea</taxon>
        <taxon>Rhabditida</taxon>
        <taxon>Spirurina</taxon>
        <taxon>Spiruromorpha</taxon>
        <taxon>Filarioidea</taxon>
        <taxon>Onchocercidae</taxon>
        <taxon>Onchocerca</taxon>
    </lineage>
</organism>
<evidence type="ECO:0000313" key="1">
    <source>
        <dbReference type="EnsemblMetazoa" id="OVOC7000.1"/>
    </source>
</evidence>
<protein>
    <submittedName>
        <fullName evidence="1">Uncharacterized protein</fullName>
    </submittedName>
</protein>
<keyword evidence="2" id="KW-1185">Reference proteome</keyword>
<dbReference type="AlphaFoldDB" id="A0A8R1XZF7"/>
<evidence type="ECO:0000313" key="2">
    <source>
        <dbReference type="Proteomes" id="UP000024404"/>
    </source>
</evidence>
<proteinExistence type="predicted"/>
<sequence length="119" mass="14482">MCKVIHEEALEYCRNKSIIKPKKIPYDRNRFFFLFELCYYQILFLSRSRTQKISQGITKQRLDYPTMEDICSDWKSNGETEQMTKQSKMEIYHESKKPILKHQIREVQQQRTLNCHQNT</sequence>
<reference evidence="1" key="2">
    <citation type="submission" date="2022-06" db="UniProtKB">
        <authorList>
            <consortium name="EnsemblMetazoa"/>
        </authorList>
    </citation>
    <scope>IDENTIFICATION</scope>
</reference>